<dbReference type="PROSITE" id="PS51257">
    <property type="entry name" value="PROKAR_LIPOPROTEIN"/>
    <property type="match status" value="1"/>
</dbReference>
<keyword evidence="3" id="KW-1185">Reference proteome</keyword>
<dbReference type="EMBL" id="CP022316">
    <property type="protein sequence ID" value="ASK65961.1"/>
    <property type="molecule type" value="Genomic_DNA"/>
</dbReference>
<organism evidence="2 3">
    <name type="scientific">Brachybacterium avium</name>
    <dbReference type="NCBI Taxonomy" id="2017485"/>
    <lineage>
        <taxon>Bacteria</taxon>
        <taxon>Bacillati</taxon>
        <taxon>Actinomycetota</taxon>
        <taxon>Actinomycetes</taxon>
        <taxon>Micrococcales</taxon>
        <taxon>Dermabacteraceae</taxon>
        <taxon>Brachybacterium</taxon>
    </lineage>
</organism>
<name>A0A220UDC2_9MICO</name>
<protein>
    <submittedName>
        <fullName evidence="2">Uncharacterized protein</fullName>
    </submittedName>
</protein>
<gene>
    <name evidence="2" type="ORF">CFK39_09160</name>
</gene>
<dbReference type="Proteomes" id="UP000198398">
    <property type="component" value="Chromosome"/>
</dbReference>
<feature type="compositionally biased region" description="Basic and acidic residues" evidence="1">
    <location>
        <begin position="56"/>
        <end position="66"/>
    </location>
</feature>
<reference evidence="3" key="1">
    <citation type="submission" date="2017-07" db="EMBL/GenBank/DDBJ databases">
        <title>Brachybacterium sp. VR2415.</title>
        <authorList>
            <person name="Tak E.J."/>
            <person name="Bae J.-W."/>
        </authorList>
    </citation>
    <scope>NUCLEOTIDE SEQUENCE [LARGE SCALE GENOMIC DNA]</scope>
    <source>
        <strain evidence="3">VR2415</strain>
    </source>
</reference>
<dbReference type="RefSeq" id="WP_089065202.1">
    <property type="nucleotide sequence ID" value="NZ_CP022316.1"/>
</dbReference>
<dbReference type="KEGG" id="brv:CFK39_09160"/>
<accession>A0A220UDC2</accession>
<evidence type="ECO:0000256" key="1">
    <source>
        <dbReference type="SAM" id="MobiDB-lite"/>
    </source>
</evidence>
<feature type="region of interest" description="Disordered" evidence="1">
    <location>
        <begin position="32"/>
        <end position="73"/>
    </location>
</feature>
<dbReference type="AlphaFoldDB" id="A0A220UDC2"/>
<sequence>MTPRRLPLAPPPDLARRGVLLAGPALLLAGCGLLPTGSADESSQDTGAGDAESGSDDVKDGSEKPAADPATSATLDLTTVEVTDEVVAGGLMQRMEGSETLIQPYAQVTVTATTLLDSLTAEQFTALTGEEAPLPDGADRFDEVPAATTLLPGELKKFLLTSWESTDPDWTPAPRHVLTEMHITHLRNNDIRLDSADEGDAERRGTVLAIVDASPAADAVTLRAEIGDGVQEISLVDGTIVATPAPRMYSGGLEVQVSEAGSIDTKVPDGFGSDYMSLHGTVEEAYLSPFVKTSLGYGGNLGWAREDEIHLVIPLVWDRDFSANVKEHTEVMLELPDGTELRPAQDQSTMFGSSHRQPIATFTIPADLDTATVKIMPRFGQVLDRDFEQVEEPVTATLTFA</sequence>
<evidence type="ECO:0000313" key="2">
    <source>
        <dbReference type="EMBL" id="ASK65961.1"/>
    </source>
</evidence>
<dbReference type="OrthoDB" id="4791082at2"/>
<evidence type="ECO:0000313" key="3">
    <source>
        <dbReference type="Proteomes" id="UP000198398"/>
    </source>
</evidence>
<proteinExistence type="predicted"/>